<evidence type="ECO:0008006" key="4">
    <source>
        <dbReference type="Google" id="ProtNLM"/>
    </source>
</evidence>
<accession>A0ABT3KUC6</accession>
<proteinExistence type="predicted"/>
<name>A0ABT3KUC6_9BURK</name>
<organism evidence="2 3">
    <name type="scientific">Verminephrobacter aporrectodeae subsp. tuberculatae</name>
    <dbReference type="NCBI Taxonomy" id="1110392"/>
    <lineage>
        <taxon>Bacteria</taxon>
        <taxon>Pseudomonadati</taxon>
        <taxon>Pseudomonadota</taxon>
        <taxon>Betaproteobacteria</taxon>
        <taxon>Burkholderiales</taxon>
        <taxon>Comamonadaceae</taxon>
        <taxon>Verminephrobacter</taxon>
    </lineage>
</organism>
<keyword evidence="3" id="KW-1185">Reference proteome</keyword>
<evidence type="ECO:0000313" key="2">
    <source>
        <dbReference type="EMBL" id="MCW5321880.1"/>
    </source>
</evidence>
<dbReference type="EMBL" id="QZCW01000002">
    <property type="protein sequence ID" value="MCW5321880.1"/>
    <property type="molecule type" value="Genomic_DNA"/>
</dbReference>
<feature type="region of interest" description="Disordered" evidence="1">
    <location>
        <begin position="142"/>
        <end position="186"/>
    </location>
</feature>
<evidence type="ECO:0000256" key="1">
    <source>
        <dbReference type="SAM" id="MobiDB-lite"/>
    </source>
</evidence>
<reference evidence="3" key="1">
    <citation type="submission" date="2023-07" db="EMBL/GenBank/DDBJ databases">
        <title>Verminephrobacter genomes.</title>
        <authorList>
            <person name="Lund M.B."/>
        </authorList>
    </citation>
    <scope>NUCLEOTIDE SEQUENCE [LARGE SCALE GENOMIC DNA]</scope>
    <source>
        <strain evidence="3">AtM5-05</strain>
    </source>
</reference>
<comment type="caution">
    <text evidence="2">The sequence shown here is derived from an EMBL/GenBank/DDBJ whole genome shotgun (WGS) entry which is preliminary data.</text>
</comment>
<feature type="compositionally biased region" description="Low complexity" evidence="1">
    <location>
        <begin position="159"/>
        <end position="170"/>
    </location>
</feature>
<protein>
    <recommendedName>
        <fullName evidence="4">Transposase IS4-like domain-containing protein</fullName>
    </recommendedName>
</protein>
<sequence length="186" mass="19298">MPRCTTLSRRAQGLRVVVLPALRTGEPLHLAVDSTGSKLCVCGEALSDWLEQIPPGTPVDIVGSDGAYDTKACHARIAACEGAMPWSLLGSACIGEGADHVKPPGGRMKVVAVSCAERLLLVFHFSVEGRKNGRSGSVGIGCSVGRASRHPGSPDHPAPEAAHALAAGHAGRSLTQCGHGQDRKER</sequence>
<gene>
    <name evidence="2" type="ORF">D5039_12160</name>
</gene>
<dbReference type="Proteomes" id="UP001208935">
    <property type="component" value="Unassembled WGS sequence"/>
</dbReference>
<evidence type="ECO:0000313" key="3">
    <source>
        <dbReference type="Proteomes" id="UP001208935"/>
    </source>
</evidence>